<evidence type="ECO:0000313" key="3">
    <source>
        <dbReference type="EMBL" id="KAG6433716.1"/>
    </source>
</evidence>
<dbReference type="InterPro" id="IPR002885">
    <property type="entry name" value="PPR_rpt"/>
</dbReference>
<reference evidence="3" key="1">
    <citation type="submission" date="2018-01" db="EMBL/GenBank/DDBJ databases">
        <authorList>
            <person name="Mao J.F."/>
        </authorList>
    </citation>
    <scope>NUCLEOTIDE SEQUENCE</scope>
    <source>
        <strain evidence="3">Huo1</strain>
        <tissue evidence="3">Leaf</tissue>
    </source>
</reference>
<feature type="repeat" description="PPR" evidence="2">
    <location>
        <begin position="440"/>
        <end position="474"/>
    </location>
</feature>
<dbReference type="InterPro" id="IPR052308">
    <property type="entry name" value="PPR_domain-containing"/>
</dbReference>
<protein>
    <submittedName>
        <fullName evidence="3">Uncharacterized protein</fullName>
    </submittedName>
</protein>
<dbReference type="EMBL" id="PNBA02000002">
    <property type="protein sequence ID" value="KAG6433716.1"/>
    <property type="molecule type" value="Genomic_DNA"/>
</dbReference>
<evidence type="ECO:0000256" key="1">
    <source>
        <dbReference type="ARBA" id="ARBA00022737"/>
    </source>
</evidence>
<evidence type="ECO:0000313" key="4">
    <source>
        <dbReference type="Proteomes" id="UP000298416"/>
    </source>
</evidence>
<gene>
    <name evidence="3" type="ORF">SASPL_105331</name>
</gene>
<dbReference type="PANTHER" id="PTHR47937">
    <property type="entry name" value="PLASTID TRANSCRIPTIONALLY ACTIVE CHROMOSOME 2-LIKE PROTEIN"/>
    <property type="match status" value="1"/>
</dbReference>
<dbReference type="Pfam" id="PF14223">
    <property type="entry name" value="Retrotran_gag_2"/>
    <property type="match status" value="1"/>
</dbReference>
<dbReference type="PANTHER" id="PTHR47937:SF8">
    <property type="entry name" value="PENTATRICOPEPTIDE REPEAT DOMAIN CONTAINING PROTEIN-RELATED"/>
    <property type="match status" value="1"/>
</dbReference>
<feature type="repeat" description="PPR" evidence="2">
    <location>
        <begin position="475"/>
        <end position="509"/>
    </location>
</feature>
<dbReference type="AlphaFoldDB" id="A0A8X8YJN6"/>
<organism evidence="3">
    <name type="scientific">Salvia splendens</name>
    <name type="common">Scarlet sage</name>
    <dbReference type="NCBI Taxonomy" id="180675"/>
    <lineage>
        <taxon>Eukaryota</taxon>
        <taxon>Viridiplantae</taxon>
        <taxon>Streptophyta</taxon>
        <taxon>Embryophyta</taxon>
        <taxon>Tracheophyta</taxon>
        <taxon>Spermatophyta</taxon>
        <taxon>Magnoliopsida</taxon>
        <taxon>eudicotyledons</taxon>
        <taxon>Gunneridae</taxon>
        <taxon>Pentapetalae</taxon>
        <taxon>asterids</taxon>
        <taxon>lamiids</taxon>
        <taxon>Lamiales</taxon>
        <taxon>Lamiaceae</taxon>
        <taxon>Nepetoideae</taxon>
        <taxon>Mentheae</taxon>
        <taxon>Salviinae</taxon>
        <taxon>Salvia</taxon>
        <taxon>Salvia subgen. Calosphace</taxon>
        <taxon>core Calosphace</taxon>
    </lineage>
</organism>
<dbReference type="Proteomes" id="UP000298416">
    <property type="component" value="Unassembled WGS sequence"/>
</dbReference>
<comment type="caution">
    <text evidence="3">The sequence shown here is derived from an EMBL/GenBank/DDBJ whole genome shotgun (WGS) entry which is preliminary data.</text>
</comment>
<accession>A0A8X8YJN6</accession>
<dbReference type="NCBIfam" id="TIGR00756">
    <property type="entry name" value="PPR"/>
    <property type="match status" value="2"/>
</dbReference>
<sequence>MSIQNPSADLLRMEETISKAMGDLFSRLDESNQRLDESNWRRDQADRTYDQTLKVLRDGVVALKVQNSELMVDSPIVLVNDLNGSGTCIISPNLLQSPASTAPENLQPRDKSVEECITRFPAEISNFFNPMVELRSLKQLGMVSNYLNQFKTWLAKVEINELYVVHIFVSGLHYHIQNSVRMFRTKSLVHAFALASLQESSLNFRGIYYADLEVKDEVCMAEIENEDEFSSEDNYENVEVTEKVGLEQTNTWMVMNLTEKESLFEGNFELMNSTSFAAQETETKFNSLKFKEELHSITTPEIAIQLNNNSSSTLGGGSNPDMDDVDVDDAVWNKSIGVLQGKILDIGHNVVGYPRADGLAVAEGNGLAIAPHLEFGGWKKYLNFRDELLKDTQGSLRDMNTRNAVAIHTAPKVLHKWKSKNVRKTREIFYKMKNDQFCPDPKSYRILIEGWGRAPNLPKAREIFNEMVDSGCKSDIVTYGIMIDILCKAGCTDEAVGVVNEMELRGLNKLENAYKVVDEMDKKRVSPNSRTCNILINSLIGRGETDCSKLLHRRLFLKLSEVVFEFGNCMNGGIKQALHKIEVPKHRTERPFRRPLWIDDVQRCGVAEGVVAVVGEEGGDGNGIGVGFSFGLNFSSPNSLNIVMKIHVFALLITINLLINQSLSQSEITTGYQVILAVPSDYTKGFVGRAFLIKTDQNPPFFRAAISVEAIEEAQRFSCSLDVFLGEVRVWSSAHSSRFYVDETCVLKFNDIGDFRLKGKNERRLSAKTRLTSFPRNSTLFYSMEIKDEKIELHDKVEYVLDKPIGVIPNKESLEFATFDVEAHQKHIDNASDAQCVMLSSMSLELQRQHEHMFPYEMLKHLESLYASQAKTMEYEILRDLFKCKLHDGSNVSEHVLKMIGLIERLASIGTVLPANVSTNLILQSLPSSFENFIVNFNMNNTEVGLPELHNRLKTYESSTAKVKYVLMVSSSAKSS</sequence>
<dbReference type="InterPro" id="IPR011990">
    <property type="entry name" value="TPR-like_helical_dom_sf"/>
</dbReference>
<proteinExistence type="predicted"/>
<reference evidence="3" key="2">
    <citation type="submission" date="2020-08" db="EMBL/GenBank/DDBJ databases">
        <title>Plant Genome Project.</title>
        <authorList>
            <person name="Zhang R.-G."/>
        </authorList>
    </citation>
    <scope>NUCLEOTIDE SEQUENCE</scope>
    <source>
        <strain evidence="3">Huo1</strain>
        <tissue evidence="3">Leaf</tissue>
    </source>
</reference>
<evidence type="ECO:0000256" key="2">
    <source>
        <dbReference type="PROSITE-ProRule" id="PRU00708"/>
    </source>
</evidence>
<keyword evidence="4" id="KW-1185">Reference proteome</keyword>
<dbReference type="Pfam" id="PF12854">
    <property type="entry name" value="PPR_1"/>
    <property type="match status" value="1"/>
</dbReference>
<dbReference type="PROSITE" id="PS51375">
    <property type="entry name" value="PPR"/>
    <property type="match status" value="2"/>
</dbReference>
<dbReference type="Gene3D" id="1.25.40.10">
    <property type="entry name" value="Tetratricopeptide repeat domain"/>
    <property type="match status" value="2"/>
</dbReference>
<name>A0A8X8YJN6_SALSN</name>
<keyword evidence="1" id="KW-0677">Repeat</keyword>